<keyword evidence="3" id="KW-1185">Reference proteome</keyword>
<comment type="caution">
    <text evidence="2">The sequence shown here is derived from an EMBL/GenBank/DDBJ whole genome shotgun (WGS) entry which is preliminary data.</text>
</comment>
<name>A0A8H6M8K8_9AGAR</name>
<protein>
    <submittedName>
        <fullName evidence="2">Uncharacterized protein</fullName>
    </submittedName>
</protein>
<evidence type="ECO:0000313" key="2">
    <source>
        <dbReference type="EMBL" id="KAF6755147.1"/>
    </source>
</evidence>
<reference evidence="2 3" key="1">
    <citation type="submission" date="2020-07" db="EMBL/GenBank/DDBJ databases">
        <title>Comparative genomics of pyrophilous fungi reveals a link between fire events and developmental genes.</title>
        <authorList>
            <consortium name="DOE Joint Genome Institute"/>
            <person name="Steindorff A.S."/>
            <person name="Carver A."/>
            <person name="Calhoun S."/>
            <person name="Stillman K."/>
            <person name="Liu H."/>
            <person name="Lipzen A."/>
            <person name="Pangilinan J."/>
            <person name="Labutti K."/>
            <person name="Bruns T.D."/>
            <person name="Grigoriev I.V."/>
        </authorList>
    </citation>
    <scope>NUCLEOTIDE SEQUENCE [LARGE SCALE GENOMIC DNA]</scope>
    <source>
        <strain evidence="2 3">CBS 144469</strain>
    </source>
</reference>
<accession>A0A8H6M8K8</accession>
<evidence type="ECO:0000313" key="3">
    <source>
        <dbReference type="Proteomes" id="UP000521943"/>
    </source>
</evidence>
<dbReference type="EMBL" id="JACGCI010000031">
    <property type="protein sequence ID" value="KAF6755147.1"/>
    <property type="molecule type" value="Genomic_DNA"/>
</dbReference>
<proteinExistence type="predicted"/>
<gene>
    <name evidence="2" type="ORF">DFP72DRAFT_847717</name>
</gene>
<dbReference type="Proteomes" id="UP000521943">
    <property type="component" value="Unassembled WGS sequence"/>
</dbReference>
<feature type="compositionally biased region" description="Low complexity" evidence="1">
    <location>
        <begin position="53"/>
        <end position="72"/>
    </location>
</feature>
<dbReference type="AlphaFoldDB" id="A0A8H6M8K8"/>
<evidence type="ECO:0000256" key="1">
    <source>
        <dbReference type="SAM" id="MobiDB-lite"/>
    </source>
</evidence>
<sequence>MSPTSLGGRRYIVYSTFRPISRSQPSSLSHCEQTLSHGRQHVLPGEPMAYLSHPSSALPPSSSAPTHTLHTPIPRRRRSPDAILLRLGVWAPRSRYAGQPAPSLNSKSKSEFVSSSEMPLAGRISVAFGQFRRQHTRFPYALLFSADAIVLRLCHSIPTTMSIKTIITDTSSISLRADLKPSTSQSPTDPRFRVHSISPSYSSLTQAATISAIQKGDAGPTNPIGNLARWPARGIHFCRHSDRQHVLHTRRTSAFAGIRSVVISQPRDKTYRMYTWDETWASETPYVNGTPLLSDPLAGFISVVFSTSHHWIVGSLERLTLPKPHRSTGDGARDISAETDSRAFKVTEHFRMYQNYERSRNAVEANAIISAALSSDFDTSPYSACCLFMNTKRRLSLTNYGREKDIEVSPK</sequence>
<feature type="region of interest" description="Disordered" evidence="1">
    <location>
        <begin position="53"/>
        <end position="75"/>
    </location>
</feature>
<organism evidence="2 3">
    <name type="scientific">Ephemerocybe angulata</name>
    <dbReference type="NCBI Taxonomy" id="980116"/>
    <lineage>
        <taxon>Eukaryota</taxon>
        <taxon>Fungi</taxon>
        <taxon>Dikarya</taxon>
        <taxon>Basidiomycota</taxon>
        <taxon>Agaricomycotina</taxon>
        <taxon>Agaricomycetes</taxon>
        <taxon>Agaricomycetidae</taxon>
        <taxon>Agaricales</taxon>
        <taxon>Agaricineae</taxon>
        <taxon>Psathyrellaceae</taxon>
        <taxon>Ephemerocybe</taxon>
    </lineage>
</organism>